<dbReference type="PANTHER" id="PTHR11972:SF69">
    <property type="entry name" value="FERRIC REDUCTION OXIDASE 6-RELATED"/>
    <property type="match status" value="1"/>
</dbReference>
<dbReference type="Pfam" id="PF01794">
    <property type="entry name" value="Ferric_reduct"/>
    <property type="match status" value="1"/>
</dbReference>
<evidence type="ECO:0000259" key="10">
    <source>
        <dbReference type="PROSITE" id="PS51384"/>
    </source>
</evidence>
<dbReference type="InterPro" id="IPR013130">
    <property type="entry name" value="Fe3_Rdtase_TM_dom"/>
</dbReference>
<dbReference type="InterPro" id="IPR013121">
    <property type="entry name" value="Fe_red_NAD-bd_6"/>
</dbReference>
<reference evidence="11" key="2">
    <citation type="journal article" date="2022" name="Proc. Natl. Acad. Sci. U.S.A.">
        <title>Diploid-dominant life cycles characterize the early evolution of Fungi.</title>
        <authorList>
            <person name="Amses K.R."/>
            <person name="Simmons D.R."/>
            <person name="Longcore J.E."/>
            <person name="Mondo S.J."/>
            <person name="Seto K."/>
            <person name="Jeronimo G.H."/>
            <person name="Bonds A.E."/>
            <person name="Quandt C.A."/>
            <person name="Davis W.J."/>
            <person name="Chang Y."/>
            <person name="Federici B.A."/>
            <person name="Kuo A."/>
            <person name="LaButti K."/>
            <person name="Pangilinan J."/>
            <person name="Andreopoulos W."/>
            <person name="Tritt A."/>
            <person name="Riley R."/>
            <person name="Hundley H."/>
            <person name="Johnson J."/>
            <person name="Lipzen A."/>
            <person name="Barry K."/>
            <person name="Lang B.F."/>
            <person name="Cuomo C.A."/>
            <person name="Buchler N.E."/>
            <person name="Grigoriev I.V."/>
            <person name="Spatafora J.W."/>
            <person name="Stajich J.E."/>
            <person name="James T.Y."/>
        </authorList>
    </citation>
    <scope>NUCLEOTIDE SEQUENCE</scope>
    <source>
        <strain evidence="11">AG</strain>
    </source>
</reference>
<dbReference type="PROSITE" id="PS51384">
    <property type="entry name" value="FAD_FR"/>
    <property type="match status" value="1"/>
</dbReference>
<name>A0AAD5HEG1_UMBRA</name>
<keyword evidence="4 9" id="KW-1133">Transmembrane helix</keyword>
<dbReference type="GO" id="GO:0016175">
    <property type="term" value="F:superoxide-generating NAD(P)H oxidase activity"/>
    <property type="evidence" value="ECO:0007669"/>
    <property type="project" value="TreeGrafter"/>
</dbReference>
<dbReference type="SFLD" id="SFLDG01168">
    <property type="entry name" value="Ferric_reductase_subgroup_(FRE"/>
    <property type="match status" value="1"/>
</dbReference>
<dbReference type="InterPro" id="IPR050369">
    <property type="entry name" value="RBOH/FRE"/>
</dbReference>
<dbReference type="RefSeq" id="XP_051443962.1">
    <property type="nucleotide sequence ID" value="XM_051589558.1"/>
</dbReference>
<feature type="compositionally biased region" description="Polar residues" evidence="8">
    <location>
        <begin position="371"/>
        <end position="391"/>
    </location>
</feature>
<keyword evidence="12" id="KW-1185">Reference proteome</keyword>
<evidence type="ECO:0000313" key="12">
    <source>
        <dbReference type="Proteomes" id="UP001206595"/>
    </source>
</evidence>
<comment type="caution">
    <text evidence="11">The sequence shown here is derived from an EMBL/GenBank/DDBJ whole genome shotgun (WGS) entry which is preliminary data.</text>
</comment>
<comment type="subcellular location">
    <subcellularLocation>
        <location evidence="1">Membrane</location>
        <topology evidence="1">Multi-pass membrane protein</topology>
    </subcellularLocation>
</comment>
<dbReference type="Pfam" id="PF08030">
    <property type="entry name" value="NAD_binding_6"/>
    <property type="match status" value="1"/>
</dbReference>
<keyword evidence="6" id="KW-0406">Ion transport</keyword>
<feature type="transmembrane region" description="Helical" evidence="9">
    <location>
        <begin position="228"/>
        <end position="246"/>
    </location>
</feature>
<reference evidence="11" key="1">
    <citation type="submission" date="2021-06" db="EMBL/GenBank/DDBJ databases">
        <authorList>
            <consortium name="DOE Joint Genome Institute"/>
            <person name="Mondo S.J."/>
            <person name="Amses K.R."/>
            <person name="Simmons D.R."/>
            <person name="Longcore J.E."/>
            <person name="Seto K."/>
            <person name="Alves G.H."/>
            <person name="Bonds A.E."/>
            <person name="Quandt C.A."/>
            <person name="Davis W.J."/>
            <person name="Chang Y."/>
            <person name="Letcher P.M."/>
            <person name="Powell M.J."/>
            <person name="Kuo A."/>
            <person name="Labutti K."/>
            <person name="Pangilinan J."/>
            <person name="Andreopoulos W."/>
            <person name="Tritt A."/>
            <person name="Riley R."/>
            <person name="Hundley H."/>
            <person name="Johnson J."/>
            <person name="Lipzen A."/>
            <person name="Barry K."/>
            <person name="Berbee M.L."/>
            <person name="Buchler N.E."/>
            <person name="Grigoriev I.V."/>
            <person name="Spatafora J.W."/>
            <person name="Stajich J.E."/>
            <person name="James T.Y."/>
        </authorList>
    </citation>
    <scope>NUCLEOTIDE SEQUENCE</scope>
    <source>
        <strain evidence="11">AG</strain>
    </source>
</reference>
<evidence type="ECO:0000256" key="3">
    <source>
        <dbReference type="ARBA" id="ARBA00022982"/>
    </source>
</evidence>
<dbReference type="PRINTS" id="PR00466">
    <property type="entry name" value="GP91PHOX"/>
</dbReference>
<feature type="domain" description="FAD-binding FR-type" evidence="10">
    <location>
        <begin position="272"/>
        <end position="438"/>
    </location>
</feature>
<gene>
    <name evidence="11" type="ORF">K450DRAFT_244308</name>
</gene>
<keyword evidence="3" id="KW-0249">Electron transport</keyword>
<feature type="region of interest" description="Disordered" evidence="8">
    <location>
        <begin position="367"/>
        <end position="391"/>
    </location>
</feature>
<dbReference type="GO" id="GO:0006811">
    <property type="term" value="P:monoatomic ion transport"/>
    <property type="evidence" value="ECO:0007669"/>
    <property type="project" value="UniProtKB-KW"/>
</dbReference>
<dbReference type="InterPro" id="IPR017927">
    <property type="entry name" value="FAD-bd_FR_type"/>
</dbReference>
<dbReference type="GO" id="GO:0005886">
    <property type="term" value="C:plasma membrane"/>
    <property type="evidence" value="ECO:0007669"/>
    <property type="project" value="TreeGrafter"/>
</dbReference>
<keyword evidence="2 9" id="KW-0812">Transmembrane</keyword>
<dbReference type="Pfam" id="PF08022">
    <property type="entry name" value="FAD_binding_8"/>
    <property type="match status" value="1"/>
</dbReference>
<keyword evidence="6" id="KW-0813">Transport</keyword>
<feature type="transmembrane region" description="Helical" evidence="9">
    <location>
        <begin position="193"/>
        <end position="216"/>
    </location>
</feature>
<dbReference type="SFLD" id="SFLDS00052">
    <property type="entry name" value="Ferric_Reductase_Domain"/>
    <property type="match status" value="1"/>
</dbReference>
<dbReference type="GeneID" id="75914903"/>
<evidence type="ECO:0000256" key="2">
    <source>
        <dbReference type="ARBA" id="ARBA00022692"/>
    </source>
</evidence>
<sequence length="596" mass="67656">MALLFTTTFKATSEFFQAGYAYGLFMWGIYLLYCIGEQIHRGLVYLRRRRLTNGQDVAPLKVIPGWQRVFKRKIAIPFITDCISVMEICHIVALLAINLIFIFFAPFTLSGDYMLPVADVSNRRCAYVGLVNFTIAFIMVTRNSIFSKLSSHSFDELVPYHRWYTRIGLAEQGVHIGYQIWKAYNRYGTVKASLFYNFEIQTGTIATLGYIILYITSFETIRRRYFEFFYYSHVFGILLSTAGALAHEYGDMAILAPGVFLWLVDRGFRYYNSHYQKTVTIAVEANEKQTFTRILFKKEGLEKSFIPGQYVFVAIRQSKGFRRMYESLNWHPFTISEIMTESVQQQQEKSLETGKVNEVVDDLQDEKFKKSPTNVSSSHTPTLSSQNDSDDTAVSSGFASIHIKGIGNMTKRLFSASQANGEQIQLKVDGPFGANSVYFQDYETVVLISAGVGVTPSLTILKDLVEKRSKGYATVRTKTIHFVWSIREIEHAEAFVSILKACRDLAAVSIQPLDLKFEIYLSASQDNGSEIFKDLGNSLTLHNKRAIVNEVMTDIAMQHTIERVAVQTCGPAGFMREVENISSANGWSVRAETFQF</sequence>
<dbReference type="CDD" id="cd06186">
    <property type="entry name" value="NOX_Duox_like_FAD_NADP"/>
    <property type="match status" value="1"/>
</dbReference>
<evidence type="ECO:0000256" key="8">
    <source>
        <dbReference type="SAM" id="MobiDB-lite"/>
    </source>
</evidence>
<keyword evidence="5" id="KW-0560">Oxidoreductase</keyword>
<evidence type="ECO:0000256" key="6">
    <source>
        <dbReference type="ARBA" id="ARBA00023065"/>
    </source>
</evidence>
<protein>
    <recommendedName>
        <fullName evidence="10">FAD-binding FR-type domain-containing protein</fullName>
    </recommendedName>
</protein>
<dbReference type="InterPro" id="IPR013112">
    <property type="entry name" value="FAD-bd_8"/>
</dbReference>
<evidence type="ECO:0000256" key="5">
    <source>
        <dbReference type="ARBA" id="ARBA00023002"/>
    </source>
</evidence>
<evidence type="ECO:0000256" key="1">
    <source>
        <dbReference type="ARBA" id="ARBA00004141"/>
    </source>
</evidence>
<dbReference type="SUPFAM" id="SSF52343">
    <property type="entry name" value="Ferredoxin reductase-like, C-terminal NADP-linked domain"/>
    <property type="match status" value="1"/>
</dbReference>
<keyword evidence="7 9" id="KW-0472">Membrane</keyword>
<feature type="transmembrane region" description="Helical" evidence="9">
    <location>
        <begin position="20"/>
        <end position="40"/>
    </location>
</feature>
<organism evidence="11 12">
    <name type="scientific">Umbelopsis ramanniana AG</name>
    <dbReference type="NCBI Taxonomy" id="1314678"/>
    <lineage>
        <taxon>Eukaryota</taxon>
        <taxon>Fungi</taxon>
        <taxon>Fungi incertae sedis</taxon>
        <taxon>Mucoromycota</taxon>
        <taxon>Mucoromycotina</taxon>
        <taxon>Umbelopsidomycetes</taxon>
        <taxon>Umbelopsidales</taxon>
        <taxon>Umbelopsidaceae</taxon>
        <taxon>Umbelopsis</taxon>
    </lineage>
</organism>
<evidence type="ECO:0000256" key="7">
    <source>
        <dbReference type="ARBA" id="ARBA00023136"/>
    </source>
</evidence>
<dbReference type="AlphaFoldDB" id="A0AAD5HEG1"/>
<evidence type="ECO:0000256" key="9">
    <source>
        <dbReference type="SAM" id="Phobius"/>
    </source>
</evidence>
<dbReference type="Proteomes" id="UP001206595">
    <property type="component" value="Unassembled WGS sequence"/>
</dbReference>
<dbReference type="EMBL" id="MU620924">
    <property type="protein sequence ID" value="KAI8578958.1"/>
    <property type="molecule type" value="Genomic_DNA"/>
</dbReference>
<accession>A0AAD5HEG1</accession>
<dbReference type="PANTHER" id="PTHR11972">
    <property type="entry name" value="NADPH OXIDASE"/>
    <property type="match status" value="1"/>
</dbReference>
<proteinExistence type="predicted"/>
<dbReference type="InterPro" id="IPR039261">
    <property type="entry name" value="FNR_nucleotide-bd"/>
</dbReference>
<feature type="transmembrane region" description="Helical" evidence="9">
    <location>
        <begin position="78"/>
        <end position="105"/>
    </location>
</feature>
<evidence type="ECO:0000313" key="11">
    <source>
        <dbReference type="EMBL" id="KAI8578958.1"/>
    </source>
</evidence>
<dbReference type="InterPro" id="IPR000778">
    <property type="entry name" value="Cyt_b245_heavy_chain"/>
</dbReference>
<evidence type="ECO:0000256" key="4">
    <source>
        <dbReference type="ARBA" id="ARBA00022989"/>
    </source>
</evidence>
<dbReference type="Gene3D" id="3.40.50.80">
    <property type="entry name" value="Nucleotide-binding domain of ferredoxin-NADP reductase (FNR) module"/>
    <property type="match status" value="1"/>
</dbReference>